<evidence type="ECO:0000256" key="6">
    <source>
        <dbReference type="ARBA" id="ARBA00022801"/>
    </source>
</evidence>
<dbReference type="STRING" id="1817813.A2008_00820"/>
<keyword evidence="3" id="KW-0963">Cytoplasm</keyword>
<keyword evidence="4" id="KW-0645">Protease</keyword>
<comment type="subcellular location">
    <subcellularLocation>
        <location evidence="1">Cytoplasm</location>
    </subcellularLocation>
</comment>
<dbReference type="GO" id="GO:0046872">
    <property type="term" value="F:metal ion binding"/>
    <property type="evidence" value="ECO:0007669"/>
    <property type="project" value="UniProtKB-KW"/>
</dbReference>
<dbReference type="PANTHER" id="PTHR32194">
    <property type="entry name" value="METALLOPROTEASE TLDD"/>
    <property type="match status" value="1"/>
</dbReference>
<dbReference type="Proteomes" id="UP000178735">
    <property type="component" value="Unassembled WGS sequence"/>
</dbReference>
<dbReference type="PROSITE" id="PS51476">
    <property type="entry name" value="PROTEASOME_BETA_2"/>
    <property type="match status" value="1"/>
</dbReference>
<dbReference type="PIRSF" id="PIRSF039093">
    <property type="entry name" value="HslV"/>
    <property type="match status" value="1"/>
</dbReference>
<name>A0A1F7WZG4_9BACT</name>
<dbReference type="InterPro" id="IPR023333">
    <property type="entry name" value="Proteasome_suB-type"/>
</dbReference>
<dbReference type="NCBIfam" id="TIGR03692">
    <property type="entry name" value="ATP_dep_HslV"/>
    <property type="match status" value="1"/>
</dbReference>
<dbReference type="AlphaFoldDB" id="A0A1F7WZG4"/>
<dbReference type="PANTHER" id="PTHR32194:SF0">
    <property type="entry name" value="ATP-DEPENDENT PROTEASE SUBUNIT HSLV"/>
    <property type="match status" value="1"/>
</dbReference>
<dbReference type="InterPro" id="IPR029055">
    <property type="entry name" value="Ntn_hydrolases_N"/>
</dbReference>
<comment type="caution">
    <text evidence="8">The sequence shown here is derived from an EMBL/GenBank/DDBJ whole genome shotgun (WGS) entry which is preliminary data.</text>
</comment>
<evidence type="ECO:0000256" key="7">
    <source>
        <dbReference type="ARBA" id="ARBA00023053"/>
    </source>
</evidence>
<organism evidence="8 9">
    <name type="scientific">Candidatus Wallbacteria bacterium GWC2_49_35</name>
    <dbReference type="NCBI Taxonomy" id="1817813"/>
    <lineage>
        <taxon>Bacteria</taxon>
        <taxon>Candidatus Walliibacteriota</taxon>
    </lineage>
</organism>
<evidence type="ECO:0000256" key="2">
    <source>
        <dbReference type="ARBA" id="ARBA00006053"/>
    </source>
</evidence>
<accession>A0A1F7WZG4</accession>
<comment type="similarity">
    <text evidence="2">Belongs to the peptidase T1B family. HslV subfamily.</text>
</comment>
<proteinExistence type="inferred from homology"/>
<dbReference type="SUPFAM" id="SSF56235">
    <property type="entry name" value="N-terminal nucleophile aminohydrolases (Ntn hydrolases)"/>
    <property type="match status" value="1"/>
</dbReference>
<sequence length="194" mass="20852">MNAFNFSADGGHGSAGTFQSTTVVAVKRGGVIAMAGDGQVTFNNTVLKAKAKKVRRMYEGKVLAGFAGASSDAFTLLEMFEKKLEQYMGSLARAAYELAKEWRQDKYLRRLEAMLLVADTANIYLINGAGDIVEPDYDAIAIGSGSVMAYSSALALLENSALGAEDIARKSLEIASRICVFTNSQITIETLEKK</sequence>
<keyword evidence="5" id="KW-0479">Metal-binding</keyword>
<dbReference type="GO" id="GO:0005839">
    <property type="term" value="C:proteasome core complex"/>
    <property type="evidence" value="ECO:0007669"/>
    <property type="project" value="InterPro"/>
</dbReference>
<dbReference type="CDD" id="cd01913">
    <property type="entry name" value="protease_HslV"/>
    <property type="match status" value="1"/>
</dbReference>
<dbReference type="NCBIfam" id="NF003964">
    <property type="entry name" value="PRK05456.1"/>
    <property type="match status" value="1"/>
</dbReference>
<evidence type="ECO:0000256" key="5">
    <source>
        <dbReference type="ARBA" id="ARBA00022723"/>
    </source>
</evidence>
<keyword evidence="6" id="KW-0378">Hydrolase</keyword>
<dbReference type="InterPro" id="IPR001353">
    <property type="entry name" value="Proteasome_sua/b"/>
</dbReference>
<dbReference type="GO" id="GO:0051603">
    <property type="term" value="P:proteolysis involved in protein catabolic process"/>
    <property type="evidence" value="ECO:0007669"/>
    <property type="project" value="InterPro"/>
</dbReference>
<dbReference type="GO" id="GO:0009376">
    <property type="term" value="C:HslUV protease complex"/>
    <property type="evidence" value="ECO:0007669"/>
    <property type="project" value="InterPro"/>
</dbReference>
<protein>
    <submittedName>
        <fullName evidence="8">HslU--HslV peptidase proteolytic subunit</fullName>
    </submittedName>
</protein>
<dbReference type="EMBL" id="MGFH01000024">
    <property type="protein sequence ID" value="OGM08137.1"/>
    <property type="molecule type" value="Genomic_DNA"/>
</dbReference>
<dbReference type="InterPro" id="IPR022281">
    <property type="entry name" value="ATP-dep_Prtase_HsIV_su"/>
</dbReference>
<evidence type="ECO:0000313" key="9">
    <source>
        <dbReference type="Proteomes" id="UP000178735"/>
    </source>
</evidence>
<reference evidence="8 9" key="1">
    <citation type="journal article" date="2016" name="Nat. Commun.">
        <title>Thousands of microbial genomes shed light on interconnected biogeochemical processes in an aquifer system.</title>
        <authorList>
            <person name="Anantharaman K."/>
            <person name="Brown C.T."/>
            <person name="Hug L.A."/>
            <person name="Sharon I."/>
            <person name="Castelle C.J."/>
            <person name="Probst A.J."/>
            <person name="Thomas B.C."/>
            <person name="Singh A."/>
            <person name="Wilkins M.J."/>
            <person name="Karaoz U."/>
            <person name="Brodie E.L."/>
            <person name="Williams K.H."/>
            <person name="Hubbard S.S."/>
            <person name="Banfield J.F."/>
        </authorList>
    </citation>
    <scope>NUCLEOTIDE SEQUENCE [LARGE SCALE GENOMIC DNA]</scope>
</reference>
<evidence type="ECO:0000313" key="8">
    <source>
        <dbReference type="EMBL" id="OGM08137.1"/>
    </source>
</evidence>
<evidence type="ECO:0000256" key="3">
    <source>
        <dbReference type="ARBA" id="ARBA00022490"/>
    </source>
</evidence>
<gene>
    <name evidence="8" type="ORF">A2008_00820</name>
</gene>
<dbReference type="Gene3D" id="3.60.20.10">
    <property type="entry name" value="Glutamine Phosphoribosylpyrophosphate, subunit 1, domain 1"/>
    <property type="match status" value="1"/>
</dbReference>
<dbReference type="Pfam" id="PF00227">
    <property type="entry name" value="Proteasome"/>
    <property type="match status" value="1"/>
</dbReference>
<keyword evidence="7" id="KW-0915">Sodium</keyword>
<dbReference type="GO" id="GO:0004298">
    <property type="term" value="F:threonine-type endopeptidase activity"/>
    <property type="evidence" value="ECO:0007669"/>
    <property type="project" value="InterPro"/>
</dbReference>
<evidence type="ECO:0000256" key="1">
    <source>
        <dbReference type="ARBA" id="ARBA00004496"/>
    </source>
</evidence>
<evidence type="ECO:0000256" key="4">
    <source>
        <dbReference type="ARBA" id="ARBA00022670"/>
    </source>
</evidence>